<keyword evidence="1" id="KW-0812">Transmembrane</keyword>
<keyword evidence="1" id="KW-0472">Membrane</keyword>
<feature type="transmembrane region" description="Helical" evidence="1">
    <location>
        <begin position="89"/>
        <end position="109"/>
    </location>
</feature>
<dbReference type="AlphaFoldDB" id="A0A7Z1A477"/>
<organism evidence="2 3">
    <name type="scientific">Moraxella catarrhalis</name>
    <name type="common">Branhamella catarrhalis</name>
    <dbReference type="NCBI Taxonomy" id="480"/>
    <lineage>
        <taxon>Bacteria</taxon>
        <taxon>Pseudomonadati</taxon>
        <taxon>Pseudomonadota</taxon>
        <taxon>Gammaproteobacteria</taxon>
        <taxon>Moraxellales</taxon>
        <taxon>Moraxellaceae</taxon>
        <taxon>Moraxella</taxon>
    </lineage>
</organism>
<sequence>MKLSKNVARFDHRHGKKIILDIDSVRLLDYIAARQGIGKPPYEWFLSCLYSRKKEGLYIRRSRWVLHVLLLTNIVIMAISLLIGATQGVLFWISAVGFIIATPLLMFSIHRLEKITKIIKADTQRMIDHVQKTFPNQVQVNQGKVMLKTPVAPDAALLHQLVDGFRSVTDDDIERCHR</sequence>
<gene>
    <name evidence="2" type="ORF">AO382_0685</name>
</gene>
<proteinExistence type="predicted"/>
<evidence type="ECO:0000313" key="2">
    <source>
        <dbReference type="EMBL" id="OAV01410.1"/>
    </source>
</evidence>
<feature type="transmembrane region" description="Helical" evidence="1">
    <location>
        <begin position="64"/>
        <end position="83"/>
    </location>
</feature>
<dbReference type="RefSeq" id="WP_064618052.1">
    <property type="nucleotide sequence ID" value="NZ_LXHE01000005.1"/>
</dbReference>
<comment type="caution">
    <text evidence="2">The sequence shown here is derived from an EMBL/GenBank/DDBJ whole genome shotgun (WGS) entry which is preliminary data.</text>
</comment>
<reference evidence="2 3" key="1">
    <citation type="journal article" date="2016" name="Genome Biol. Evol.">
        <title>Comparative Genomic Analyses of the Moraxella catarrhalis Serosensitive and Seroresistant Lineages Demonstrate Their Independent Evolution.</title>
        <authorList>
            <person name="Earl J.P."/>
            <person name="de Vries S.P."/>
            <person name="Ahmed A."/>
            <person name="Powell E."/>
            <person name="Schultz M.P."/>
            <person name="Hermans P.W."/>
            <person name="Hill D.J."/>
            <person name="Zhou Z."/>
            <person name="Constantinidou C.I."/>
            <person name="Hu F.Z."/>
            <person name="Bootsma H.J."/>
            <person name="Ehrlich G.D."/>
        </authorList>
    </citation>
    <scope>NUCLEOTIDE SEQUENCE [LARGE SCALE GENOMIC DNA]</scope>
    <source>
        <strain evidence="2 3">Z7574</strain>
    </source>
</reference>
<keyword evidence="1" id="KW-1133">Transmembrane helix</keyword>
<protein>
    <submittedName>
        <fullName evidence="2">Uncharacterized protein</fullName>
    </submittedName>
</protein>
<evidence type="ECO:0000256" key="1">
    <source>
        <dbReference type="SAM" id="Phobius"/>
    </source>
</evidence>
<name>A0A7Z1A477_MORCA</name>
<dbReference type="Proteomes" id="UP000078446">
    <property type="component" value="Unassembled WGS sequence"/>
</dbReference>
<evidence type="ECO:0000313" key="3">
    <source>
        <dbReference type="Proteomes" id="UP000078446"/>
    </source>
</evidence>
<dbReference type="EMBL" id="LXHE01000005">
    <property type="protein sequence ID" value="OAV01410.1"/>
    <property type="molecule type" value="Genomic_DNA"/>
</dbReference>
<accession>A0A7Z1A477</accession>